<evidence type="ECO:0000313" key="2">
    <source>
        <dbReference type="EMBL" id="KCZ81282.1"/>
    </source>
</evidence>
<proteinExistence type="predicted"/>
<dbReference type="OrthoDB" id="10388802at2759"/>
<evidence type="ECO:0000313" key="3">
    <source>
        <dbReference type="Proteomes" id="UP000030655"/>
    </source>
</evidence>
<reference evidence="3" key="1">
    <citation type="submission" date="2013-02" db="EMBL/GenBank/DDBJ databases">
        <authorList>
            <consortium name="The Broad Institute Genome Sequencing Platform"/>
            <person name="Cuomo C."/>
            <person name="Becnel J."/>
            <person name="Sanscrainte N."/>
            <person name="Walker B."/>
            <person name="Young S.K."/>
            <person name="Zeng Q."/>
            <person name="Gargeya S."/>
            <person name="Fitzgerald M."/>
            <person name="Haas B."/>
            <person name="Abouelleil A."/>
            <person name="Alvarado L."/>
            <person name="Arachchi H.M."/>
            <person name="Berlin A.M."/>
            <person name="Chapman S.B."/>
            <person name="Dewar J."/>
            <person name="Goldberg J."/>
            <person name="Griggs A."/>
            <person name="Gujja S."/>
            <person name="Hansen M."/>
            <person name="Howarth C."/>
            <person name="Imamovic A."/>
            <person name="Larimer J."/>
            <person name="McCowan C."/>
            <person name="Murphy C."/>
            <person name="Neiman D."/>
            <person name="Pearson M."/>
            <person name="Priest M."/>
            <person name="Roberts A."/>
            <person name="Saif S."/>
            <person name="Shea T."/>
            <person name="Sisk P."/>
            <person name="Sykes S."/>
            <person name="Wortman J."/>
            <person name="Nusbaum C."/>
            <person name="Birren B."/>
        </authorList>
    </citation>
    <scope>NUCLEOTIDE SEQUENCE [LARGE SCALE GENOMIC DNA]</scope>
    <source>
        <strain evidence="3">PRA339</strain>
    </source>
</reference>
<sequence>MWTKSKCTFILFMFLATRSTDIQRILYLPSCEKNFALPKYINKLYFEQSDENILYRKDFINFLLLKFIKINNRINEIIKDITIKFESLKNDEDFKTQLKNYAKEGFEFWFKIIIEDFTQYYNYFMEKFHCFESWILEFTLDPLFLNLKDAGIFRNLCLKYFRDFYNFIVSMEDAKNVRIEHYRAKCGNFMRLEEIESKDFVLIKPHKYKIEFLDRVREVLTEFNKHLNIFRIKIDPELATI</sequence>
<feature type="chain" id="PRO_5001572475" evidence="1">
    <location>
        <begin position="23"/>
        <end position="241"/>
    </location>
</feature>
<feature type="signal peptide" evidence="1">
    <location>
        <begin position="1"/>
        <end position="22"/>
    </location>
</feature>
<organism evidence="2 3">
    <name type="scientific">Anncaliia algerae PRA339</name>
    <dbReference type="NCBI Taxonomy" id="1288291"/>
    <lineage>
        <taxon>Eukaryota</taxon>
        <taxon>Fungi</taxon>
        <taxon>Fungi incertae sedis</taxon>
        <taxon>Microsporidia</taxon>
        <taxon>Tubulinosematoidea</taxon>
        <taxon>Tubulinosematidae</taxon>
        <taxon>Anncaliia</taxon>
    </lineage>
</organism>
<evidence type="ECO:0000256" key="1">
    <source>
        <dbReference type="SAM" id="SignalP"/>
    </source>
</evidence>
<dbReference type="EMBL" id="KK365145">
    <property type="protein sequence ID" value="KCZ81282.1"/>
    <property type="molecule type" value="Genomic_DNA"/>
</dbReference>
<gene>
    <name evidence="2" type="ORF">H312_01278</name>
</gene>
<protein>
    <submittedName>
        <fullName evidence="2">Uncharacterized protein</fullName>
    </submittedName>
</protein>
<keyword evidence="3" id="KW-1185">Reference proteome</keyword>
<keyword evidence="1" id="KW-0732">Signal</keyword>
<reference evidence="2 3" key="2">
    <citation type="submission" date="2014-03" db="EMBL/GenBank/DDBJ databases">
        <title>The Genome Sequence of Anncaliia algerae insect isolate PRA339.</title>
        <authorList>
            <consortium name="The Broad Institute Genome Sequencing Platform"/>
            <consortium name="The Broad Institute Genome Sequencing Center for Infectious Disease"/>
            <person name="Cuomo C."/>
            <person name="Becnel J."/>
            <person name="Sanscrainte N."/>
            <person name="Walker B."/>
            <person name="Young S.K."/>
            <person name="Zeng Q."/>
            <person name="Gargeya S."/>
            <person name="Fitzgerald M."/>
            <person name="Haas B."/>
            <person name="Abouelleil A."/>
            <person name="Alvarado L."/>
            <person name="Arachchi H.M."/>
            <person name="Berlin A.M."/>
            <person name="Chapman S.B."/>
            <person name="Dewar J."/>
            <person name="Goldberg J."/>
            <person name="Griggs A."/>
            <person name="Gujja S."/>
            <person name="Hansen M."/>
            <person name="Howarth C."/>
            <person name="Imamovic A."/>
            <person name="Larimer J."/>
            <person name="McCowan C."/>
            <person name="Murphy C."/>
            <person name="Neiman D."/>
            <person name="Pearson M."/>
            <person name="Priest M."/>
            <person name="Roberts A."/>
            <person name="Saif S."/>
            <person name="Shea T."/>
            <person name="Sisk P."/>
            <person name="Sykes S."/>
            <person name="Wortman J."/>
            <person name="Nusbaum C."/>
            <person name="Birren B."/>
        </authorList>
    </citation>
    <scope>NUCLEOTIDE SEQUENCE [LARGE SCALE GENOMIC DNA]</scope>
    <source>
        <strain evidence="2 3">PRA339</strain>
    </source>
</reference>
<dbReference type="AlphaFoldDB" id="A0A059F2E3"/>
<accession>A0A059F2E3</accession>
<dbReference type="VEuPathDB" id="MicrosporidiaDB:H312_01278"/>
<name>A0A059F2E3_9MICR</name>
<dbReference type="Proteomes" id="UP000030655">
    <property type="component" value="Unassembled WGS sequence"/>
</dbReference>
<dbReference type="HOGENOM" id="CLU_1151563_0_0_1"/>